<reference evidence="1 2" key="1">
    <citation type="submission" date="2020-08" db="EMBL/GenBank/DDBJ databases">
        <title>Genomic Encyclopedia of Type Strains, Phase IV (KMG-IV): sequencing the most valuable type-strain genomes for metagenomic binning, comparative biology and taxonomic classification.</title>
        <authorList>
            <person name="Goeker M."/>
        </authorList>
    </citation>
    <scope>NUCLEOTIDE SEQUENCE [LARGE SCALE GENOMIC DNA]</scope>
    <source>
        <strain evidence="1 2">DSM 7050</strain>
    </source>
</reference>
<evidence type="ECO:0000313" key="1">
    <source>
        <dbReference type="EMBL" id="MBB4649627.1"/>
    </source>
</evidence>
<organism evidence="1 2">
    <name type="scientific">Aminobacter niigataensis</name>
    <dbReference type="NCBI Taxonomy" id="83265"/>
    <lineage>
        <taxon>Bacteria</taxon>
        <taxon>Pseudomonadati</taxon>
        <taxon>Pseudomonadota</taxon>
        <taxon>Alphaproteobacteria</taxon>
        <taxon>Hyphomicrobiales</taxon>
        <taxon>Phyllobacteriaceae</taxon>
        <taxon>Aminobacter</taxon>
    </lineage>
</organism>
<proteinExistence type="predicted"/>
<sequence length="88" mass="9653">MAEIAARLREFPDYTTVNIGKHRTTFNKWVLEAADALDAKDKQIAELTAALSEIAAGPHLLSCDKAKWADWAADRAASSLPNKEDRNG</sequence>
<protein>
    <submittedName>
        <fullName evidence="1">Uncharacterized protein</fullName>
    </submittedName>
</protein>
<keyword evidence="2" id="KW-1185">Reference proteome</keyword>
<accession>A0ABR6KYM1</accession>
<comment type="caution">
    <text evidence="1">The sequence shown here is derived from an EMBL/GenBank/DDBJ whole genome shotgun (WGS) entry which is preliminary data.</text>
</comment>
<name>A0ABR6KYM1_9HYPH</name>
<dbReference type="EMBL" id="JACHOT010000001">
    <property type="protein sequence ID" value="MBB4649627.1"/>
    <property type="molecule type" value="Genomic_DNA"/>
</dbReference>
<gene>
    <name evidence="1" type="ORF">GGQ99_001349</name>
</gene>
<dbReference type="Proteomes" id="UP000539538">
    <property type="component" value="Unassembled WGS sequence"/>
</dbReference>
<dbReference type="RefSeq" id="WP_183261542.1">
    <property type="nucleotide sequence ID" value="NZ_BAAAVZ010000003.1"/>
</dbReference>
<evidence type="ECO:0000313" key="2">
    <source>
        <dbReference type="Proteomes" id="UP000539538"/>
    </source>
</evidence>